<proteinExistence type="predicted"/>
<dbReference type="InterPro" id="IPR001810">
    <property type="entry name" value="F-box_dom"/>
</dbReference>
<evidence type="ECO:0000313" key="1">
    <source>
        <dbReference type="EnsemblMetazoa" id="PPA36359.1"/>
    </source>
</evidence>
<gene>
    <name evidence="1" type="primary">WBGene00274728</name>
</gene>
<dbReference type="Proteomes" id="UP000005239">
    <property type="component" value="Unassembled WGS sequence"/>
</dbReference>
<reference evidence="1" key="2">
    <citation type="submission" date="2022-06" db="UniProtKB">
        <authorList>
            <consortium name="EnsemblMetazoa"/>
        </authorList>
    </citation>
    <scope>IDENTIFICATION</scope>
    <source>
        <strain evidence="1">PS312</strain>
    </source>
</reference>
<name>A0A2A6CWA5_PRIPA</name>
<dbReference type="AlphaFoldDB" id="A0A2A6CWA5"/>
<accession>A0A8R1YPY0</accession>
<dbReference type="PROSITE" id="PS50181">
    <property type="entry name" value="FBOX"/>
    <property type="match status" value="1"/>
</dbReference>
<keyword evidence="2" id="KW-1185">Reference proteome</keyword>
<dbReference type="EnsemblMetazoa" id="PPA36359.1">
    <property type="protein sequence ID" value="PPA36359.1"/>
    <property type="gene ID" value="WBGene00274728"/>
</dbReference>
<organism evidence="1 2">
    <name type="scientific">Pristionchus pacificus</name>
    <name type="common">Parasitic nematode worm</name>
    <dbReference type="NCBI Taxonomy" id="54126"/>
    <lineage>
        <taxon>Eukaryota</taxon>
        <taxon>Metazoa</taxon>
        <taxon>Ecdysozoa</taxon>
        <taxon>Nematoda</taxon>
        <taxon>Chromadorea</taxon>
        <taxon>Rhabditida</taxon>
        <taxon>Rhabditina</taxon>
        <taxon>Diplogasteromorpha</taxon>
        <taxon>Diplogasteroidea</taxon>
        <taxon>Neodiplogasteridae</taxon>
        <taxon>Pristionchus</taxon>
    </lineage>
</organism>
<sequence>MTININSLPLSALGFIHGFTEKSSLLRLREVSKSMQKLADFSHQLFQNTLVSNLEFNARDEENKTWITFRYLFRNPSTSYYRDYFASKTCLKCAIEKLNITEYRFDEFRNSHIVTLKSTELEEFFEYLKPITQKTKIQKLYLSNSLKPNTIDMCSSFVEGKIIPNMMIDNRPPQKIDFTRYLQVIEELQPQYVEFSTGPFSKSE</sequence>
<accession>A0A2A6CWA5</accession>
<evidence type="ECO:0000313" key="2">
    <source>
        <dbReference type="Proteomes" id="UP000005239"/>
    </source>
</evidence>
<protein>
    <submittedName>
        <fullName evidence="1">F-box domain-containing protein</fullName>
    </submittedName>
</protein>
<reference evidence="2" key="1">
    <citation type="journal article" date="2008" name="Nat. Genet.">
        <title>The Pristionchus pacificus genome provides a unique perspective on nematode lifestyle and parasitism.</title>
        <authorList>
            <person name="Dieterich C."/>
            <person name="Clifton S.W."/>
            <person name="Schuster L.N."/>
            <person name="Chinwalla A."/>
            <person name="Delehaunty K."/>
            <person name="Dinkelacker I."/>
            <person name="Fulton L."/>
            <person name="Fulton R."/>
            <person name="Godfrey J."/>
            <person name="Minx P."/>
            <person name="Mitreva M."/>
            <person name="Roeseler W."/>
            <person name="Tian H."/>
            <person name="Witte H."/>
            <person name="Yang S.P."/>
            <person name="Wilson R.K."/>
            <person name="Sommer R.J."/>
        </authorList>
    </citation>
    <scope>NUCLEOTIDE SEQUENCE [LARGE SCALE GENOMIC DNA]</scope>
    <source>
        <strain evidence="2">PS312</strain>
    </source>
</reference>